<evidence type="ECO:0000256" key="1">
    <source>
        <dbReference type="ARBA" id="ARBA00007151"/>
    </source>
</evidence>
<evidence type="ECO:0000256" key="4">
    <source>
        <dbReference type="SAM" id="Phobius"/>
    </source>
</evidence>
<evidence type="ECO:0000313" key="7">
    <source>
        <dbReference type="Proteomes" id="UP001153076"/>
    </source>
</evidence>
<dbReference type="GO" id="GO:0006364">
    <property type="term" value="P:rRNA processing"/>
    <property type="evidence" value="ECO:0007669"/>
    <property type="project" value="InterPro"/>
</dbReference>
<dbReference type="EMBL" id="JAKOGI010000032">
    <property type="protein sequence ID" value="KAJ8448112.1"/>
    <property type="molecule type" value="Genomic_DNA"/>
</dbReference>
<dbReference type="Proteomes" id="UP001153076">
    <property type="component" value="Unassembled WGS sequence"/>
</dbReference>
<keyword evidence="3" id="KW-0687">Ribonucleoprotein</keyword>
<organism evidence="6 7">
    <name type="scientific">Carnegiea gigantea</name>
    <dbReference type="NCBI Taxonomy" id="171969"/>
    <lineage>
        <taxon>Eukaryota</taxon>
        <taxon>Viridiplantae</taxon>
        <taxon>Streptophyta</taxon>
        <taxon>Embryophyta</taxon>
        <taxon>Tracheophyta</taxon>
        <taxon>Spermatophyta</taxon>
        <taxon>Magnoliopsida</taxon>
        <taxon>eudicotyledons</taxon>
        <taxon>Gunneridae</taxon>
        <taxon>Pentapetalae</taxon>
        <taxon>Caryophyllales</taxon>
        <taxon>Cactineae</taxon>
        <taxon>Cactaceae</taxon>
        <taxon>Cactoideae</taxon>
        <taxon>Echinocereeae</taxon>
        <taxon>Carnegiea</taxon>
    </lineage>
</organism>
<dbReference type="InterPro" id="IPR012340">
    <property type="entry name" value="NA-bd_OB-fold"/>
</dbReference>
<dbReference type="OrthoDB" id="1736913at2759"/>
<evidence type="ECO:0000259" key="5">
    <source>
        <dbReference type="PROSITE" id="PS50126"/>
    </source>
</evidence>
<dbReference type="GO" id="GO:0032040">
    <property type="term" value="C:small-subunit processome"/>
    <property type="evidence" value="ECO:0007669"/>
    <property type="project" value="TreeGrafter"/>
</dbReference>
<evidence type="ECO:0000256" key="3">
    <source>
        <dbReference type="ARBA" id="ARBA00023274"/>
    </source>
</evidence>
<dbReference type="SUPFAM" id="SSF50249">
    <property type="entry name" value="Nucleic acid-binding proteins"/>
    <property type="match status" value="3"/>
</dbReference>
<dbReference type="PROSITE" id="PS50126">
    <property type="entry name" value="S1"/>
    <property type="match status" value="3"/>
</dbReference>
<keyword evidence="2" id="KW-0689">Ribosomal protein</keyword>
<dbReference type="AlphaFoldDB" id="A0A9Q1KT21"/>
<feature type="transmembrane region" description="Helical" evidence="4">
    <location>
        <begin position="362"/>
        <end position="382"/>
    </location>
</feature>
<dbReference type="InterPro" id="IPR045209">
    <property type="entry name" value="Rrp5"/>
</dbReference>
<feature type="domain" description="S1 motif" evidence="5">
    <location>
        <begin position="82"/>
        <end position="165"/>
    </location>
</feature>
<dbReference type="CDD" id="cd05694">
    <property type="entry name" value="S1_Rrp5_repeat_hs2_sc2"/>
    <property type="match status" value="1"/>
</dbReference>
<name>A0A9Q1KT21_9CARY</name>
<keyword evidence="4" id="KW-0812">Transmembrane</keyword>
<proteinExistence type="inferred from homology"/>
<dbReference type="PANTHER" id="PTHR23270">
    <property type="entry name" value="PROGRAMMED CELL DEATH PROTEIN 11 PRE-RRNA PROCESSING PROTEIN RRP5"/>
    <property type="match status" value="1"/>
</dbReference>
<evidence type="ECO:0000256" key="2">
    <source>
        <dbReference type="ARBA" id="ARBA00022980"/>
    </source>
</evidence>
<dbReference type="InterPro" id="IPR036823">
    <property type="entry name" value="Ribosomal_uS7_dom_sf"/>
</dbReference>
<dbReference type="Gene3D" id="2.40.50.140">
    <property type="entry name" value="Nucleic acid-binding proteins"/>
    <property type="match status" value="3"/>
</dbReference>
<protein>
    <recommendedName>
        <fullName evidence="5">S1 motif domain-containing protein</fullName>
    </recommendedName>
</protein>
<feature type="domain" description="S1 motif" evidence="5">
    <location>
        <begin position="281"/>
        <end position="351"/>
    </location>
</feature>
<comment type="caution">
    <text evidence="6">The sequence shown here is derived from an EMBL/GenBank/DDBJ whole genome shotgun (WGS) entry which is preliminary data.</text>
</comment>
<comment type="similarity">
    <text evidence="1">Belongs to the universal ribosomal protein uS7 family.</text>
</comment>
<accession>A0A9Q1KT21</accession>
<dbReference type="Pfam" id="PF23459">
    <property type="entry name" value="S1_RRP5"/>
    <property type="match status" value="2"/>
</dbReference>
<dbReference type="InterPro" id="IPR003029">
    <property type="entry name" value="S1_domain"/>
</dbReference>
<dbReference type="SUPFAM" id="SSF47973">
    <property type="entry name" value="Ribosomal protein S7"/>
    <property type="match status" value="1"/>
</dbReference>
<dbReference type="PANTHER" id="PTHR23270:SF10">
    <property type="entry name" value="PROTEIN RRP5 HOMOLOG"/>
    <property type="match status" value="1"/>
</dbReference>
<dbReference type="CDD" id="cd05695">
    <property type="entry name" value="S1_Rrp5_repeat_hs3"/>
    <property type="match status" value="1"/>
</dbReference>
<feature type="domain" description="S1 motif" evidence="5">
    <location>
        <begin position="181"/>
        <end position="245"/>
    </location>
</feature>
<reference evidence="6" key="1">
    <citation type="submission" date="2022-04" db="EMBL/GenBank/DDBJ databases">
        <title>Carnegiea gigantea Genome sequencing and assembly v2.</title>
        <authorList>
            <person name="Copetti D."/>
            <person name="Sanderson M.J."/>
            <person name="Burquez A."/>
            <person name="Wojciechowski M.F."/>
        </authorList>
    </citation>
    <scope>NUCLEOTIDE SEQUENCE</scope>
    <source>
        <strain evidence="6">SGP5-SGP5p</strain>
        <tissue evidence="6">Aerial part</tissue>
    </source>
</reference>
<dbReference type="GO" id="GO:0005840">
    <property type="term" value="C:ribosome"/>
    <property type="evidence" value="ECO:0007669"/>
    <property type="project" value="UniProtKB-KW"/>
</dbReference>
<keyword evidence="4" id="KW-1133">Transmembrane helix</keyword>
<evidence type="ECO:0000313" key="6">
    <source>
        <dbReference type="EMBL" id="KAJ8448112.1"/>
    </source>
</evidence>
<gene>
    <name evidence="6" type="ORF">Cgig2_031836</name>
</gene>
<dbReference type="FunFam" id="2.40.50.140:FF:000148">
    <property type="entry name" value="protein RRP5 homolog isoform X1"/>
    <property type="match status" value="1"/>
</dbReference>
<dbReference type="InterPro" id="IPR057302">
    <property type="entry name" value="Rrp5_S1"/>
</dbReference>
<sequence length="390" mass="43253">MAEVVAEAPVTGDFQDEVELFSRWSFDDVTVHDMALGDSHVKHATYVPHTTGRYQLKRCRKAQCPIVERFANRVTLKNISSGMKLWGVIAEVNEKDLAVSLPGGLRGLVRGSEAIEPALLDSTKDVEGHILSSLFRIGQLVSCVVLQVDDDKKEAGKRKVWLSLRLSLLHKGYSLEAAQEGMVLTAYVKSIEDHGYILHFGLPSFTGFSPKRSGEDNREVLTGQLVQGVVSSIDKARKVVHLSSDPDMLAKCVCPVLDSPPETFVQTKDLKGISFDLLVPGMMVNARVQSTLENGIMLSFLTYFSGTVDIFHLQNAFPASDWKEKYDENKKVNARILFIDPSTRAVGLTMNPHLLHNKAPPLVSLLFFPWLTFGAVIDYIFFLRFGTSLG</sequence>
<keyword evidence="7" id="KW-1185">Reference proteome</keyword>
<keyword evidence="4" id="KW-0472">Membrane</keyword>
<dbReference type="SMART" id="SM00316">
    <property type="entry name" value="S1"/>
    <property type="match status" value="3"/>
</dbReference>
<dbReference type="Gene3D" id="1.10.455.10">
    <property type="entry name" value="Ribosomal protein S7 domain"/>
    <property type="match status" value="1"/>
</dbReference>
<dbReference type="GO" id="GO:0003723">
    <property type="term" value="F:RNA binding"/>
    <property type="evidence" value="ECO:0007669"/>
    <property type="project" value="TreeGrafter"/>
</dbReference>